<feature type="transmembrane region" description="Helical" evidence="7">
    <location>
        <begin position="150"/>
        <end position="170"/>
    </location>
</feature>
<feature type="transmembrane region" description="Helical" evidence="7">
    <location>
        <begin position="332"/>
        <end position="359"/>
    </location>
</feature>
<keyword evidence="2" id="KW-1003">Cell membrane</keyword>
<comment type="caution">
    <text evidence="8">The sequence shown here is derived from an EMBL/GenBank/DDBJ whole genome shotgun (WGS) entry which is preliminary data.</text>
</comment>
<proteinExistence type="predicted"/>
<protein>
    <submittedName>
        <fullName evidence="8">Polysaccharide biosynthesis protein</fullName>
    </submittedName>
</protein>
<gene>
    <name evidence="8" type="ORF">D1639_00610</name>
</gene>
<feature type="transmembrane region" description="Helical" evidence="7">
    <location>
        <begin position="249"/>
        <end position="273"/>
    </location>
</feature>
<name>A0A7C9JCD0_9BACT</name>
<dbReference type="PANTHER" id="PTHR30250">
    <property type="entry name" value="PST FAMILY PREDICTED COLANIC ACID TRANSPORTER"/>
    <property type="match status" value="1"/>
</dbReference>
<feature type="transmembrane region" description="Helical" evidence="7">
    <location>
        <begin position="52"/>
        <end position="72"/>
    </location>
</feature>
<evidence type="ECO:0000256" key="6">
    <source>
        <dbReference type="SAM" id="MobiDB-lite"/>
    </source>
</evidence>
<feature type="transmembrane region" description="Helical" evidence="7">
    <location>
        <begin position="118"/>
        <end position="138"/>
    </location>
</feature>
<dbReference type="EMBL" id="QWKH01000002">
    <property type="protein sequence ID" value="NBI33560.1"/>
    <property type="molecule type" value="Genomic_DNA"/>
</dbReference>
<evidence type="ECO:0000256" key="4">
    <source>
        <dbReference type="ARBA" id="ARBA00022989"/>
    </source>
</evidence>
<feature type="transmembrane region" description="Helical" evidence="7">
    <location>
        <begin position="294"/>
        <end position="320"/>
    </location>
</feature>
<dbReference type="GO" id="GO:0005886">
    <property type="term" value="C:plasma membrane"/>
    <property type="evidence" value="ECO:0007669"/>
    <property type="project" value="UniProtKB-SubCell"/>
</dbReference>
<evidence type="ECO:0000313" key="8">
    <source>
        <dbReference type="EMBL" id="NBI33560.1"/>
    </source>
</evidence>
<evidence type="ECO:0000256" key="3">
    <source>
        <dbReference type="ARBA" id="ARBA00022692"/>
    </source>
</evidence>
<accession>A0A7C9JCD0</accession>
<feature type="region of interest" description="Disordered" evidence="6">
    <location>
        <begin position="421"/>
        <end position="457"/>
    </location>
</feature>
<evidence type="ECO:0000256" key="7">
    <source>
        <dbReference type="SAM" id="Phobius"/>
    </source>
</evidence>
<feature type="transmembrane region" description="Helical" evidence="7">
    <location>
        <begin position="92"/>
        <end position="112"/>
    </location>
</feature>
<evidence type="ECO:0000256" key="2">
    <source>
        <dbReference type="ARBA" id="ARBA00022475"/>
    </source>
</evidence>
<sequence>MSDQEFDRCASVPSPLSLKANMLWNSAGSLTYLACQWLVTVLVVRLTSGYDAAGLLSLAMSVTGIFGTFATYKMNTYQISDVHHEHKLVDYLGFRLVMLVGTFAACMVYALLTCTEGALLTIALFYGFKGVGLVIDVLHGADQQHRRMDYIGKSFMLQGVGTLAAFALVFGLTQSLNAAIVAMGAAALAVLVLFDLPHTGRLEAVSVRVNRAETLFFLRTSLPAVVASVAASALFTIPKQYLAVDAGDAALGIYASVSAIALVVQMGAQYLYVPLLDVFPRAFFDEGAGAFKRLLAKAVAGILAMSVAATALLVLLGPWVLGLLFGESILPYAYLLLPVILATVATAFLWFLGDLLIALRDFRGNFWGNIAALAAVCALTVPLVGAYDMNGVSFAGAGACLVGVAVCAAFLARDVRRRGRSDASEAETEPGKQIIPGERAEVSSPANEPGISSIGCD</sequence>
<dbReference type="AlphaFoldDB" id="A0A7C9JCD0"/>
<feature type="transmembrane region" description="Helical" evidence="7">
    <location>
        <begin position="216"/>
        <end position="237"/>
    </location>
</feature>
<feature type="transmembrane region" description="Helical" evidence="7">
    <location>
        <begin position="366"/>
        <end position="387"/>
    </location>
</feature>
<feature type="transmembrane region" description="Helical" evidence="7">
    <location>
        <begin position="176"/>
        <end position="196"/>
    </location>
</feature>
<comment type="subcellular location">
    <subcellularLocation>
        <location evidence="1">Cell membrane</location>
        <topology evidence="1">Multi-pass membrane protein</topology>
    </subcellularLocation>
</comment>
<feature type="transmembrane region" description="Helical" evidence="7">
    <location>
        <begin position="23"/>
        <end position="46"/>
    </location>
</feature>
<evidence type="ECO:0000256" key="5">
    <source>
        <dbReference type="ARBA" id="ARBA00023136"/>
    </source>
</evidence>
<dbReference type="PANTHER" id="PTHR30250:SF11">
    <property type="entry name" value="O-ANTIGEN TRANSPORTER-RELATED"/>
    <property type="match status" value="1"/>
</dbReference>
<organism evidence="8">
    <name type="scientific">Muribaculaceae bacterium Z82</name>
    <dbReference type="NCBI Taxonomy" id="2304548"/>
    <lineage>
        <taxon>Bacteria</taxon>
        <taxon>Pseudomonadati</taxon>
        <taxon>Bacteroidota</taxon>
        <taxon>Bacteroidia</taxon>
        <taxon>Bacteroidales</taxon>
        <taxon>Muribaculaceae</taxon>
    </lineage>
</organism>
<dbReference type="InterPro" id="IPR050833">
    <property type="entry name" value="Poly_Biosynth_Transport"/>
</dbReference>
<keyword evidence="4 7" id="KW-1133">Transmembrane helix</keyword>
<evidence type="ECO:0000256" key="1">
    <source>
        <dbReference type="ARBA" id="ARBA00004651"/>
    </source>
</evidence>
<keyword evidence="3 7" id="KW-0812">Transmembrane</keyword>
<keyword evidence="5 7" id="KW-0472">Membrane</keyword>
<feature type="transmembrane region" description="Helical" evidence="7">
    <location>
        <begin position="393"/>
        <end position="412"/>
    </location>
</feature>
<reference evidence="8" key="1">
    <citation type="submission" date="2018-08" db="EMBL/GenBank/DDBJ databases">
        <title>Murine metabolic-syndrome-specific gut microbial biobank.</title>
        <authorList>
            <person name="Liu C."/>
        </authorList>
    </citation>
    <scope>NUCLEOTIDE SEQUENCE [LARGE SCALE GENOMIC DNA]</scope>
    <source>
        <strain evidence="8">Z82</strain>
    </source>
</reference>